<evidence type="ECO:0000259" key="1">
    <source>
        <dbReference type="Pfam" id="PF13280"/>
    </source>
</evidence>
<keyword evidence="5" id="KW-1185">Reference proteome</keyword>
<protein>
    <submittedName>
        <fullName evidence="4">Putative DNA-binding transcriptional regulator YafY, contains an HTH and WYL domains</fullName>
    </submittedName>
</protein>
<evidence type="ECO:0000259" key="2">
    <source>
        <dbReference type="Pfam" id="PF26107"/>
    </source>
</evidence>
<reference evidence="4 5" key="1">
    <citation type="journal article" date="2017" name="Sci. Rep.">
        <title>Revealing the Saline Adaptation Strategies of the Halophilic Bacterium Halomonas beimenensis through High-throughput Omics and Transposon Mutagenesis Approaches.</title>
        <authorList>
            <person name="Chen Y.H."/>
            <person name="Lin S.S."/>
            <person name="Shyu Y.T."/>
        </authorList>
    </citation>
    <scope>NUCLEOTIDE SEQUENCE [LARGE SCALE GENOMIC DNA]</scope>
    <source>
        <strain evidence="4 5">NTU-111</strain>
    </source>
</reference>
<evidence type="ECO:0000259" key="3">
    <source>
        <dbReference type="Pfam" id="PF26109"/>
    </source>
</evidence>
<feature type="domain" description="DNA-binding transcriptional repressor CapW C-terminal dimerisation" evidence="2">
    <location>
        <begin position="215"/>
        <end position="283"/>
    </location>
</feature>
<dbReference type="Proteomes" id="UP000219993">
    <property type="component" value="Chromosome"/>
</dbReference>
<accession>A0A291P940</accession>
<dbReference type="InterPro" id="IPR026881">
    <property type="entry name" value="WYL_dom"/>
</dbReference>
<dbReference type="PIRSF" id="PIRSF015558">
    <property type="entry name" value="Txn_reg_DeoR_prd"/>
    <property type="match status" value="1"/>
</dbReference>
<dbReference type="InterPro" id="IPR051534">
    <property type="entry name" value="CBASS_pafABC_assoc_protein"/>
</dbReference>
<gene>
    <name evidence="4" type="ORF">BEI_2402</name>
</gene>
<feature type="domain" description="DNA-binding transcriptional repressor CapW winged helix-turn-helix" evidence="3">
    <location>
        <begin position="18"/>
        <end position="87"/>
    </location>
</feature>
<dbReference type="InterPro" id="IPR016634">
    <property type="entry name" value="CapW-like"/>
</dbReference>
<dbReference type="EMBL" id="CP021435">
    <property type="protein sequence ID" value="ATJ83389.1"/>
    <property type="molecule type" value="Genomic_DNA"/>
</dbReference>
<evidence type="ECO:0000313" key="4">
    <source>
        <dbReference type="EMBL" id="ATJ83389.1"/>
    </source>
</evidence>
<organism evidence="4 5">
    <name type="scientific">Halomonas beimenensis</name>
    <dbReference type="NCBI Taxonomy" id="475662"/>
    <lineage>
        <taxon>Bacteria</taxon>
        <taxon>Pseudomonadati</taxon>
        <taxon>Pseudomonadota</taxon>
        <taxon>Gammaproteobacteria</taxon>
        <taxon>Oceanospirillales</taxon>
        <taxon>Halomonadaceae</taxon>
        <taxon>Halomonas</taxon>
    </lineage>
</organism>
<dbReference type="Pfam" id="PF26107">
    <property type="entry name" value="BrxR_CTD"/>
    <property type="match status" value="1"/>
</dbReference>
<evidence type="ECO:0000313" key="5">
    <source>
        <dbReference type="Proteomes" id="UP000219993"/>
    </source>
</evidence>
<dbReference type="AlphaFoldDB" id="A0A291P940"/>
<dbReference type="PROSITE" id="PS52050">
    <property type="entry name" value="WYL"/>
    <property type="match status" value="1"/>
</dbReference>
<dbReference type="PANTHER" id="PTHR34580">
    <property type="match status" value="1"/>
</dbReference>
<dbReference type="KEGG" id="hbe:BEI_2402"/>
<proteinExistence type="predicted"/>
<dbReference type="InterPro" id="IPR059019">
    <property type="entry name" value="WHD_CapW"/>
</dbReference>
<dbReference type="Pfam" id="PF13280">
    <property type="entry name" value="WYL"/>
    <property type="match status" value="1"/>
</dbReference>
<dbReference type="PANTHER" id="PTHR34580:SF3">
    <property type="entry name" value="PROTEIN PAFB"/>
    <property type="match status" value="1"/>
</dbReference>
<sequence>MPNASHQPSSLASLSTPQRERLAHIDFTLMFKGEAGRGDLMERFTIAPTQATKDFALYHELAPANIVYDKSKRLHVRARSFTPLFDYDTSRTLATLCQGHGDGFLGTLPTSVRCEMADQLNQPDLILVAAVSEAVHKSCALSIRYVSLSSGETEREIVPHTLVDNGLRWHVRAFDRHSGEFRDFVLTRLLTVSVLEQSAAQEHESLLHDRQWNRFVELELVPHPGIRHPQAIERDYGMQQGKLSVELRAALTGYLLRRWNVDCSSDHSLQGAEYQLALANAPALYGVKNLQLAPGYDQAEPV</sequence>
<dbReference type="GO" id="GO:0003677">
    <property type="term" value="F:DNA binding"/>
    <property type="evidence" value="ECO:0007669"/>
    <property type="project" value="UniProtKB-KW"/>
</dbReference>
<dbReference type="Pfam" id="PF26109">
    <property type="entry name" value="WHD_BrxR"/>
    <property type="match status" value="1"/>
</dbReference>
<dbReference type="RefSeq" id="WP_227644465.1">
    <property type="nucleotide sequence ID" value="NZ_BAAADT010000031.1"/>
</dbReference>
<keyword evidence="4" id="KW-0238">DNA-binding</keyword>
<name>A0A291P940_9GAMM</name>
<feature type="domain" description="WYL" evidence="1">
    <location>
        <begin position="128"/>
        <end position="193"/>
    </location>
</feature>
<dbReference type="InterPro" id="IPR059020">
    <property type="entry name" value="CapW_CTD"/>
</dbReference>